<evidence type="ECO:0000313" key="11">
    <source>
        <dbReference type="Proteomes" id="UP001500571"/>
    </source>
</evidence>
<evidence type="ECO:0000256" key="5">
    <source>
        <dbReference type="ARBA" id="ARBA00022833"/>
    </source>
</evidence>
<comment type="subcellular location">
    <subcellularLocation>
        <location evidence="7">Secreted</location>
    </subcellularLocation>
</comment>
<feature type="domain" description="Peptidase M4 C-terminal" evidence="9">
    <location>
        <begin position="166"/>
        <end position="328"/>
    </location>
</feature>
<sequence>MTSRDHHQHCQFIPPYLIERIQPPELVARDRALRAARAAGPRPAPMPAVGAAAWVVHTSHNTSALPGDVVRSAGDPESGDAAVDEAAYGITGSLALYAEVYGRSSYDGKGAGVSLSVHYEQGYDNAYWDGTQLVFGDGDGEIFGRFTMPVDVLGHEFTHAVTEHSAGLTYHGQSGALNESLSDVFGSCLKQRLLGQRVEEADWLIGQGLFLPGVQARALRDMAHPGTAYDDPRLGKDPQVGHMDDYVDTADDNGGVHTNSGIPNRAFQLAATAVGGTSWDGAGRIWYAALTGGQVGPDTDFAAFAAATVAAAGEHADVVSHAWESVGVGGSIPSGASPAQSSNSTTVAVRRTGGFAGLSSEGAVDLDGDDDRAEELRLLVTRVDVASVPGGSAGADRFVYDFDLCGDRCRVPEQHLTADLRRIAELILR</sequence>
<dbReference type="PANTHER" id="PTHR43579">
    <property type="match status" value="1"/>
</dbReference>
<evidence type="ECO:0000259" key="9">
    <source>
        <dbReference type="Pfam" id="PF02868"/>
    </source>
</evidence>
<feature type="domain" description="Peptidase M4" evidence="8">
    <location>
        <begin position="79"/>
        <end position="163"/>
    </location>
</feature>
<dbReference type="PRINTS" id="PR00730">
    <property type="entry name" value="THERMOLYSIN"/>
</dbReference>
<keyword evidence="11" id="KW-1185">Reference proteome</keyword>
<evidence type="ECO:0000256" key="7">
    <source>
        <dbReference type="RuleBase" id="RU366073"/>
    </source>
</evidence>
<evidence type="ECO:0000256" key="1">
    <source>
        <dbReference type="ARBA" id="ARBA00009388"/>
    </source>
</evidence>
<dbReference type="Pfam" id="PF01447">
    <property type="entry name" value="Peptidase_M4"/>
    <property type="match status" value="1"/>
</dbReference>
<dbReference type="EC" id="3.4.24.-" evidence="7"/>
<evidence type="ECO:0000256" key="4">
    <source>
        <dbReference type="ARBA" id="ARBA00022801"/>
    </source>
</evidence>
<evidence type="ECO:0000256" key="6">
    <source>
        <dbReference type="ARBA" id="ARBA00023049"/>
    </source>
</evidence>
<dbReference type="PANTHER" id="PTHR43579:SF1">
    <property type="entry name" value="NEUTRAL METALLOPROTEINASE"/>
    <property type="match status" value="1"/>
</dbReference>
<dbReference type="SUPFAM" id="SSF55486">
    <property type="entry name" value="Metalloproteases ('zincins'), catalytic domain"/>
    <property type="match status" value="1"/>
</dbReference>
<protein>
    <recommendedName>
        <fullName evidence="7">Neutral metalloproteinase</fullName>
        <ecNumber evidence="7">3.4.24.-</ecNumber>
    </recommendedName>
</protein>
<keyword evidence="4 7" id="KW-0378">Hydrolase</keyword>
<comment type="cofactor">
    <cofactor evidence="7">
        <name>Zn(2+)</name>
        <dbReference type="ChEBI" id="CHEBI:29105"/>
    </cofactor>
</comment>
<comment type="caution">
    <text evidence="10">The sequence shown here is derived from an EMBL/GenBank/DDBJ whole genome shotgun (WGS) entry which is preliminary data.</text>
</comment>
<keyword evidence="2 7" id="KW-0645">Protease</keyword>
<keyword evidence="3" id="KW-0479">Metal-binding</keyword>
<dbReference type="RefSeq" id="WP_344041243.1">
    <property type="nucleotide sequence ID" value="NZ_BAAAPB010000001.1"/>
</dbReference>
<gene>
    <name evidence="10" type="ORF">GCM10009798_00780</name>
</gene>
<dbReference type="Gene3D" id="1.10.390.10">
    <property type="entry name" value="Neutral Protease Domain 2"/>
    <property type="match status" value="1"/>
</dbReference>
<dbReference type="Pfam" id="PF20242">
    <property type="entry name" value="Emfourin"/>
    <property type="match status" value="1"/>
</dbReference>
<dbReference type="InterPro" id="IPR013856">
    <property type="entry name" value="Peptidase_M4_domain"/>
</dbReference>
<evidence type="ECO:0000259" key="8">
    <source>
        <dbReference type="Pfam" id="PF01447"/>
    </source>
</evidence>
<dbReference type="InterPro" id="IPR027268">
    <property type="entry name" value="Peptidase_M4/M1_CTD_sf"/>
</dbReference>
<name>A0ABN2Q6G0_9ACTN</name>
<dbReference type="EMBL" id="BAAAPB010000001">
    <property type="protein sequence ID" value="GAA1945635.1"/>
    <property type="molecule type" value="Genomic_DNA"/>
</dbReference>
<evidence type="ECO:0000256" key="3">
    <source>
        <dbReference type="ARBA" id="ARBA00022723"/>
    </source>
</evidence>
<dbReference type="InterPro" id="IPR023612">
    <property type="entry name" value="Peptidase_M4"/>
</dbReference>
<keyword evidence="6 7" id="KW-0482">Metalloprotease</keyword>
<dbReference type="InterPro" id="IPR049457">
    <property type="entry name" value="Emfourin"/>
</dbReference>
<comment type="similarity">
    <text evidence="1 7">Belongs to the peptidase M4 family.</text>
</comment>
<dbReference type="Proteomes" id="UP001500571">
    <property type="component" value="Unassembled WGS sequence"/>
</dbReference>
<dbReference type="InterPro" id="IPR052759">
    <property type="entry name" value="Metalloprotease_M4"/>
</dbReference>
<evidence type="ECO:0000313" key="10">
    <source>
        <dbReference type="EMBL" id="GAA1945635.1"/>
    </source>
</evidence>
<evidence type="ECO:0000256" key="2">
    <source>
        <dbReference type="ARBA" id="ARBA00022670"/>
    </source>
</evidence>
<dbReference type="Pfam" id="PF02868">
    <property type="entry name" value="Peptidase_M4_C"/>
    <property type="match status" value="1"/>
</dbReference>
<organism evidence="10 11">
    <name type="scientific">Nocardioides panacihumi</name>
    <dbReference type="NCBI Taxonomy" id="400774"/>
    <lineage>
        <taxon>Bacteria</taxon>
        <taxon>Bacillati</taxon>
        <taxon>Actinomycetota</taxon>
        <taxon>Actinomycetes</taxon>
        <taxon>Propionibacteriales</taxon>
        <taxon>Nocardioidaceae</taxon>
        <taxon>Nocardioides</taxon>
    </lineage>
</organism>
<reference evidence="10 11" key="1">
    <citation type="journal article" date="2019" name="Int. J. Syst. Evol. Microbiol.">
        <title>The Global Catalogue of Microorganisms (GCM) 10K type strain sequencing project: providing services to taxonomists for standard genome sequencing and annotation.</title>
        <authorList>
            <consortium name="The Broad Institute Genomics Platform"/>
            <consortium name="The Broad Institute Genome Sequencing Center for Infectious Disease"/>
            <person name="Wu L."/>
            <person name="Ma J."/>
        </authorList>
    </citation>
    <scope>NUCLEOTIDE SEQUENCE [LARGE SCALE GENOMIC DNA]</scope>
    <source>
        <strain evidence="10 11">JCM 15309</strain>
    </source>
</reference>
<comment type="function">
    <text evidence="7">Extracellular zinc metalloprotease.</text>
</comment>
<dbReference type="CDD" id="cd09597">
    <property type="entry name" value="M4_TLP"/>
    <property type="match status" value="1"/>
</dbReference>
<dbReference type="Gene3D" id="3.10.170.10">
    <property type="match status" value="1"/>
</dbReference>
<keyword evidence="5 7" id="KW-0862">Zinc</keyword>
<accession>A0ABN2Q6G0</accession>
<keyword evidence="7" id="KW-0964">Secreted</keyword>
<dbReference type="InterPro" id="IPR001570">
    <property type="entry name" value="Peptidase_M4_C_domain"/>
</dbReference>
<proteinExistence type="inferred from homology"/>